<dbReference type="EMBL" id="UPPP01000127">
    <property type="protein sequence ID" value="VBB09548.1"/>
    <property type="molecule type" value="Genomic_DNA"/>
</dbReference>
<dbReference type="Pfam" id="PF04734">
    <property type="entry name" value="Ceramidase_alk"/>
    <property type="match status" value="1"/>
</dbReference>
<dbReference type="AlphaFoldDB" id="A0A498RKH1"/>
<protein>
    <recommendedName>
        <fullName evidence="1">Neutral/alkaline non-lysosomal ceramidase N-terminal domain-containing protein</fullName>
    </recommendedName>
</protein>
<evidence type="ECO:0000313" key="3">
    <source>
        <dbReference type="Proteomes" id="UP000277811"/>
    </source>
</evidence>
<organism evidence="2 3">
    <name type="scientific">Lucifera butyrica</name>
    <dbReference type="NCBI Taxonomy" id="1351585"/>
    <lineage>
        <taxon>Bacteria</taxon>
        <taxon>Bacillati</taxon>
        <taxon>Bacillota</taxon>
        <taxon>Negativicutes</taxon>
        <taxon>Veillonellales</taxon>
        <taxon>Veillonellaceae</taxon>
        <taxon>Lucifera</taxon>
    </lineage>
</organism>
<evidence type="ECO:0000313" key="2">
    <source>
        <dbReference type="EMBL" id="VBB09548.1"/>
    </source>
</evidence>
<accession>A0A498RKH1</accession>
<keyword evidence="3" id="KW-1185">Reference proteome</keyword>
<evidence type="ECO:0000259" key="1">
    <source>
        <dbReference type="Pfam" id="PF04734"/>
    </source>
</evidence>
<name>A0A498RKH1_9FIRM</name>
<proteinExistence type="predicted"/>
<feature type="domain" description="Neutral/alkaline non-lysosomal ceramidase N-terminal" evidence="1">
    <location>
        <begin position="12"/>
        <end position="199"/>
    </location>
</feature>
<reference evidence="2 3" key="1">
    <citation type="submission" date="2018-06" db="EMBL/GenBank/DDBJ databases">
        <authorList>
            <person name="Strepis N."/>
        </authorList>
    </citation>
    <scope>NUCLEOTIDE SEQUENCE [LARGE SCALE GENOMIC DNA]</scope>
    <source>
        <strain evidence="2">LUCI</strain>
    </source>
</reference>
<dbReference type="Proteomes" id="UP000277811">
    <property type="component" value="Unassembled WGS sequence"/>
</dbReference>
<sequence>MKVGKARFCLSPKKEFYLIGYRSKNREYPAKGIHDDIYCNSLLFEWNGKNVFLFSADFIEFEAEMAEDVKTLLQNKYGIERDLVLLSATHNHSSVVSYHRSWYTGKFDQEYYDFLIKTIIDSYKVCQENMVEATVKYGKETILGYYGNRNHPGQPADNEVIVVKFYDENNKSFAGIVNWAVHSTVISPDNDLLTSELAGEVSKKLFTEFGFYPAMIVGAAGDCSNRNERQGNDFKELERVSTALAERIGNIETNFNIELGNIKYQSIYHTIHHNMEKVHEAAKVSLQEAKVKYEIETNCEKKRMLGLVIDDCLKNLNSNRFHLDVKFQVINIGKLQLFVFPGELGSKFGMELKKACSTLGLVLGYTNGYYQYFMPEEEYGLSFETINSRIPKGEPEKIISKLIQASYYLNTYE</sequence>
<gene>
    <name evidence="2" type="ORF">LUCI_4843</name>
</gene>
<dbReference type="InterPro" id="IPR031329">
    <property type="entry name" value="NEUT/ALK_ceramidase_N"/>
</dbReference>
<dbReference type="RefSeq" id="WP_165866148.1">
    <property type="nucleotide sequence ID" value="NZ_UPPP01000127.1"/>
</dbReference>